<feature type="compositionally biased region" description="Polar residues" evidence="1">
    <location>
        <begin position="424"/>
        <end position="434"/>
    </location>
</feature>
<reference evidence="4" key="1">
    <citation type="submission" date="2017-01" db="EMBL/GenBank/DDBJ databases">
        <authorList>
            <person name="Wang Y."/>
            <person name="White M."/>
            <person name="Kvist S."/>
            <person name="Moncalvo J.-M."/>
        </authorList>
    </citation>
    <scope>NUCLEOTIDE SEQUENCE [LARGE SCALE GENOMIC DNA]</scope>
    <source>
        <strain evidence="4">COL-18-3</strain>
    </source>
</reference>
<evidence type="ECO:0000259" key="2">
    <source>
        <dbReference type="SMART" id="SM01406"/>
    </source>
</evidence>
<dbReference type="GO" id="GO:0031011">
    <property type="term" value="C:Ino80 complex"/>
    <property type="evidence" value="ECO:0007669"/>
    <property type="project" value="InterPro"/>
</dbReference>
<evidence type="ECO:0000313" key="4">
    <source>
        <dbReference type="Proteomes" id="UP000188320"/>
    </source>
</evidence>
<feature type="compositionally biased region" description="Basic residues" evidence="1">
    <location>
        <begin position="63"/>
        <end position="73"/>
    </location>
</feature>
<dbReference type="AlphaFoldDB" id="A0A1R1PCD6"/>
<accession>A0A1R1PCD6</accession>
<feature type="compositionally biased region" description="Polar residues" evidence="1">
    <location>
        <begin position="290"/>
        <end position="310"/>
    </location>
</feature>
<proteinExistence type="predicted"/>
<protein>
    <recommendedName>
        <fullName evidence="2">INO80 complex subunit B-like conserved region domain-containing protein</fullName>
    </recommendedName>
</protein>
<feature type="domain" description="INO80 complex subunit B-like conserved region" evidence="2">
    <location>
        <begin position="396"/>
        <end position="555"/>
    </location>
</feature>
<comment type="caution">
    <text evidence="3">The sequence shown here is derived from an EMBL/GenBank/DDBJ whole genome shotgun (WGS) entry which is preliminary data.</text>
</comment>
<feature type="compositionally biased region" description="Polar residues" evidence="1">
    <location>
        <begin position="445"/>
        <end position="457"/>
    </location>
</feature>
<dbReference type="Proteomes" id="UP000188320">
    <property type="component" value="Unassembled WGS sequence"/>
</dbReference>
<keyword evidence="4" id="KW-1185">Reference proteome</keyword>
<dbReference type="OrthoDB" id="2021186at2759"/>
<feature type="compositionally biased region" description="Polar residues" evidence="1">
    <location>
        <begin position="23"/>
        <end position="32"/>
    </location>
</feature>
<gene>
    <name evidence="3" type="ORF">AX774_g8006</name>
</gene>
<feature type="compositionally biased region" description="Acidic residues" evidence="1">
    <location>
        <begin position="311"/>
        <end position="339"/>
    </location>
</feature>
<evidence type="ECO:0000313" key="3">
    <source>
        <dbReference type="EMBL" id="OMH78601.1"/>
    </source>
</evidence>
<feature type="compositionally biased region" description="Basic and acidic residues" evidence="1">
    <location>
        <begin position="229"/>
        <end position="246"/>
    </location>
</feature>
<dbReference type="InterPro" id="IPR006880">
    <property type="entry name" value="INO80B_C"/>
</dbReference>
<evidence type="ECO:0000256" key="1">
    <source>
        <dbReference type="SAM" id="MobiDB-lite"/>
    </source>
</evidence>
<feature type="compositionally biased region" description="Basic and acidic residues" evidence="1">
    <location>
        <begin position="47"/>
        <end position="62"/>
    </location>
</feature>
<dbReference type="SMART" id="SM01406">
    <property type="entry name" value="PAPA-1"/>
    <property type="match status" value="1"/>
</dbReference>
<feature type="compositionally biased region" description="Acidic residues" evidence="1">
    <location>
        <begin position="189"/>
        <end position="199"/>
    </location>
</feature>
<sequence>MNKNTRLAISKLDEDSVSDNEGVINNSTAKLNRQNRKKNILASSSDSEEHHSHHQDKEEGKAHKTNLNKRRSLGRTSTAMSKTNSEDNPNTSSDSRKKSTIVKKIKLVAKGLDDIHDSGISSVDRKKSVNGYGIPQESHTQPGGVMADRTAKNKRKSSDGGDKSGNQRNRDAYLDFSNDEASDLTNESLVEEYSDDGYSDGDKTKKSKRNKNGNNNGSGGVSTKRRSRNYSDTHLDQEMNKRDIKEGSPTADGEGVDNKRRRRNGGMEEAEPSGMTTRETRRTRRRKSSATDSSVNIGKKTTTKSTQPITQEEDQEIETPQENDLEDADMGSDADSLESLSDDALEAFYMGVGAEASKVDESKLTRRQRARLTNNYDEELVELTTESKKVEYSTEELALRKSEFSRRRKFQSLQRAEQLKNDTISRLLNKQSSKGRNKVVDDNDSANTPGSATSATPSGGYPGLGDNGGNLVSATDPCVLPPGKIRWSSYSVVGKDNTKSTKYTLRLPSDLSLSDIFPGKGGGTGASEVSALPSNTESSPVDHQKKTTSSVKCGVQGCAHFSKYKFVRKPQQSIDTKPCFDSHPVSSSPFLYACSLSHYNALLSS</sequence>
<feature type="region of interest" description="Disordered" evidence="1">
    <location>
        <begin position="424"/>
        <end position="468"/>
    </location>
</feature>
<feature type="region of interest" description="Disordered" evidence="1">
    <location>
        <begin position="524"/>
        <end position="546"/>
    </location>
</feature>
<feature type="region of interest" description="Disordered" evidence="1">
    <location>
        <begin position="1"/>
        <end position="99"/>
    </location>
</feature>
<organism evidence="3 4">
    <name type="scientific">Zancudomyces culisetae</name>
    <name type="common">Gut fungus</name>
    <name type="synonym">Smittium culisetae</name>
    <dbReference type="NCBI Taxonomy" id="1213189"/>
    <lineage>
        <taxon>Eukaryota</taxon>
        <taxon>Fungi</taxon>
        <taxon>Fungi incertae sedis</taxon>
        <taxon>Zoopagomycota</taxon>
        <taxon>Kickxellomycotina</taxon>
        <taxon>Harpellomycetes</taxon>
        <taxon>Harpellales</taxon>
        <taxon>Legeriomycetaceae</taxon>
        <taxon>Zancudomyces</taxon>
    </lineage>
</organism>
<name>A0A1R1PCD6_ZANCU</name>
<feature type="compositionally biased region" description="Basic and acidic residues" evidence="1">
    <location>
        <begin position="116"/>
        <end position="127"/>
    </location>
</feature>
<dbReference type="Pfam" id="PF04795">
    <property type="entry name" value="PAPA-1"/>
    <property type="match status" value="1"/>
</dbReference>
<feature type="compositionally biased region" description="Polar residues" evidence="1">
    <location>
        <begin position="74"/>
        <end position="93"/>
    </location>
</feature>
<feature type="region of interest" description="Disordered" evidence="1">
    <location>
        <begin position="116"/>
        <end position="339"/>
    </location>
</feature>
<dbReference type="EMBL" id="LSSK01001883">
    <property type="protein sequence ID" value="OMH78601.1"/>
    <property type="molecule type" value="Genomic_DNA"/>
</dbReference>